<dbReference type="RefSeq" id="WP_169678539.1">
    <property type="nucleotide sequence ID" value="NZ_JABBNU010000003.1"/>
</dbReference>
<name>A0A848IWS0_9BACT</name>
<dbReference type="CDD" id="cd00565">
    <property type="entry name" value="Ubl_ThiS"/>
    <property type="match status" value="1"/>
</dbReference>
<dbReference type="AlphaFoldDB" id="A0A848IWS0"/>
<dbReference type="Gene3D" id="3.10.20.30">
    <property type="match status" value="1"/>
</dbReference>
<accession>A0A848IWS0</accession>
<dbReference type="InterPro" id="IPR012675">
    <property type="entry name" value="Beta-grasp_dom_sf"/>
</dbReference>
<dbReference type="NCBIfam" id="TIGR01683">
    <property type="entry name" value="thiS"/>
    <property type="match status" value="1"/>
</dbReference>
<dbReference type="InterPro" id="IPR003749">
    <property type="entry name" value="ThiS/MoaD-like"/>
</dbReference>
<evidence type="ECO:0000313" key="2">
    <source>
        <dbReference type="Proteomes" id="UP000559010"/>
    </source>
</evidence>
<dbReference type="InterPro" id="IPR010035">
    <property type="entry name" value="Thi_S"/>
</dbReference>
<proteinExistence type="predicted"/>
<dbReference type="Pfam" id="PF02597">
    <property type="entry name" value="ThiS"/>
    <property type="match status" value="1"/>
</dbReference>
<reference evidence="1 2" key="1">
    <citation type="submission" date="2020-04" db="EMBL/GenBank/DDBJ databases">
        <title>Flammeovirgaceae bacterium KN852 isolated from deep sea.</title>
        <authorList>
            <person name="Zhang D.-C."/>
        </authorList>
    </citation>
    <scope>NUCLEOTIDE SEQUENCE [LARGE SCALE GENOMIC DNA]</scope>
    <source>
        <strain evidence="1 2">KN852</strain>
    </source>
</reference>
<dbReference type="PANTHER" id="PTHR34472">
    <property type="entry name" value="SULFUR CARRIER PROTEIN THIS"/>
    <property type="match status" value="1"/>
</dbReference>
<dbReference type="PANTHER" id="PTHR34472:SF1">
    <property type="entry name" value="SULFUR CARRIER PROTEIN THIS"/>
    <property type="match status" value="1"/>
</dbReference>
<dbReference type="InterPro" id="IPR016155">
    <property type="entry name" value="Mopterin_synth/thiamin_S_b"/>
</dbReference>
<dbReference type="SUPFAM" id="SSF54285">
    <property type="entry name" value="MoaD/ThiS"/>
    <property type="match status" value="1"/>
</dbReference>
<dbReference type="EMBL" id="JABBNU010000003">
    <property type="protein sequence ID" value="NMM47725.1"/>
    <property type="molecule type" value="Genomic_DNA"/>
</dbReference>
<protein>
    <submittedName>
        <fullName evidence="1">Sulfur carrier protein ThiS</fullName>
    </submittedName>
</protein>
<organism evidence="1 2">
    <name type="scientific">Marinigracilibium pacificum</name>
    <dbReference type="NCBI Taxonomy" id="2729599"/>
    <lineage>
        <taxon>Bacteria</taxon>
        <taxon>Pseudomonadati</taxon>
        <taxon>Bacteroidota</taxon>
        <taxon>Cytophagia</taxon>
        <taxon>Cytophagales</taxon>
        <taxon>Flammeovirgaceae</taxon>
        <taxon>Marinigracilibium</taxon>
    </lineage>
</organism>
<keyword evidence="2" id="KW-1185">Reference proteome</keyword>
<dbReference type="Proteomes" id="UP000559010">
    <property type="component" value="Unassembled WGS sequence"/>
</dbReference>
<evidence type="ECO:0000313" key="1">
    <source>
        <dbReference type="EMBL" id="NMM47725.1"/>
    </source>
</evidence>
<sequence>MVTVNVNETEIEIEENSTILQLLNQINTSSNGIAVAINNHIIPGNTWESQLVNQNDNILIIKATQGG</sequence>
<comment type="caution">
    <text evidence="1">The sequence shown here is derived from an EMBL/GenBank/DDBJ whole genome shotgun (WGS) entry which is preliminary data.</text>
</comment>
<gene>
    <name evidence="1" type="primary">thiS</name>
    <name evidence="1" type="ORF">HH304_04885</name>
</gene>